<organism evidence="1 2">
    <name type="scientific">Cephalotus follicularis</name>
    <name type="common">Albany pitcher plant</name>
    <dbReference type="NCBI Taxonomy" id="3775"/>
    <lineage>
        <taxon>Eukaryota</taxon>
        <taxon>Viridiplantae</taxon>
        <taxon>Streptophyta</taxon>
        <taxon>Embryophyta</taxon>
        <taxon>Tracheophyta</taxon>
        <taxon>Spermatophyta</taxon>
        <taxon>Magnoliopsida</taxon>
        <taxon>eudicotyledons</taxon>
        <taxon>Gunneridae</taxon>
        <taxon>Pentapetalae</taxon>
        <taxon>rosids</taxon>
        <taxon>fabids</taxon>
        <taxon>Oxalidales</taxon>
        <taxon>Cephalotaceae</taxon>
        <taxon>Cephalotus</taxon>
    </lineage>
</organism>
<dbReference type="Proteomes" id="UP000187406">
    <property type="component" value="Unassembled WGS sequence"/>
</dbReference>
<dbReference type="PANTHER" id="PTHR42685:SF13">
    <property type="entry name" value="GERANYLGERANYL DIPHOSPHATE REDUCTASE"/>
    <property type="match status" value="1"/>
</dbReference>
<gene>
    <name evidence="1" type="ORF">CFOL_v3_19474</name>
</gene>
<evidence type="ECO:0000313" key="2">
    <source>
        <dbReference type="Proteomes" id="UP000187406"/>
    </source>
</evidence>
<dbReference type="EMBL" id="BDDD01001439">
    <property type="protein sequence ID" value="GAV75999.1"/>
    <property type="molecule type" value="Genomic_DNA"/>
</dbReference>
<dbReference type="GO" id="GO:0045550">
    <property type="term" value="F:geranylgeranyl reductase activity"/>
    <property type="evidence" value="ECO:0007669"/>
    <property type="project" value="TreeGrafter"/>
</dbReference>
<dbReference type="OrthoDB" id="655030at2759"/>
<keyword evidence="2" id="KW-1185">Reference proteome</keyword>
<dbReference type="PANTHER" id="PTHR42685">
    <property type="entry name" value="GERANYLGERANYL DIPHOSPHATE REDUCTASE"/>
    <property type="match status" value="1"/>
</dbReference>
<name>A0A1Q3C703_CEPFO</name>
<feature type="non-terminal residue" evidence="1">
    <location>
        <position position="1"/>
    </location>
</feature>
<dbReference type="STRING" id="3775.A0A1Q3C703"/>
<reference evidence="2" key="1">
    <citation type="submission" date="2016-04" db="EMBL/GenBank/DDBJ databases">
        <title>Cephalotus genome sequencing.</title>
        <authorList>
            <person name="Fukushima K."/>
            <person name="Hasebe M."/>
            <person name="Fang X."/>
        </authorList>
    </citation>
    <scope>NUCLEOTIDE SEQUENCE [LARGE SCALE GENOMIC DNA]</scope>
    <source>
        <strain evidence="2">cv. St1</strain>
    </source>
</reference>
<proteinExistence type="predicted"/>
<evidence type="ECO:0000313" key="1">
    <source>
        <dbReference type="EMBL" id="GAV75999.1"/>
    </source>
</evidence>
<protein>
    <submittedName>
        <fullName evidence="1">Uncharacterized protein</fullName>
    </submittedName>
</protein>
<dbReference type="GO" id="GO:0015995">
    <property type="term" value="P:chlorophyll biosynthetic process"/>
    <property type="evidence" value="ECO:0007669"/>
    <property type="project" value="TreeGrafter"/>
</dbReference>
<sequence length="129" mass="14484">LLGSKLRVAMIGEGLKASSTAEALSASRIKTFLLEHSPSTGKPCGGAIPLYMLDELCFPLNLINRHVTRMEAVMEFCGDKYVQRMTFDSYLYTRLANNNRWEDVKMLLNTIGSLMTCKIVGREMEALKF</sequence>
<dbReference type="GO" id="GO:0009535">
    <property type="term" value="C:chloroplast thylakoid membrane"/>
    <property type="evidence" value="ECO:0007669"/>
    <property type="project" value="TreeGrafter"/>
</dbReference>
<dbReference type="InParanoid" id="A0A1Q3C703"/>
<accession>A0A1Q3C703</accession>
<dbReference type="InterPro" id="IPR050407">
    <property type="entry name" value="Geranylgeranyl_reductase"/>
</dbReference>
<comment type="caution">
    <text evidence="1">The sequence shown here is derived from an EMBL/GenBank/DDBJ whole genome shotgun (WGS) entry which is preliminary data.</text>
</comment>
<dbReference type="AlphaFoldDB" id="A0A1Q3C703"/>